<dbReference type="InterPro" id="IPR003593">
    <property type="entry name" value="AAA+_ATPase"/>
</dbReference>
<dbReference type="Pfam" id="PF13304">
    <property type="entry name" value="AAA_21"/>
    <property type="match status" value="1"/>
</dbReference>
<dbReference type="InterPro" id="IPR027417">
    <property type="entry name" value="P-loop_NTPase"/>
</dbReference>
<protein>
    <recommendedName>
        <fullName evidence="1">AAA+ ATPase domain-containing protein</fullName>
    </recommendedName>
</protein>
<dbReference type="AlphaFoldDB" id="A0A4Z0KI16"/>
<accession>A0A4Z0KI16</accession>
<dbReference type="InterPro" id="IPR051396">
    <property type="entry name" value="Bact_Antivir_Def_Nuclease"/>
</dbReference>
<sequence>MEEQTFVVVGVGQSPVNTPGTFTLVTDNWDDYLFKTSYVLYFATAQEVIEIGGVKVATKGMAAEDPHTDLPNKFASLGDSYFSLGQDREYYALLEKLPRQIGLAALNALRDIAQDPSIFEQVKAEPAFETSLLRNVPEMTVTTQFRRIISGQAQLTQYDFQYSMPLYGTLAPTLRLEFNVHPDQLPPTNVHVLIGSNGVGKSKMLRDFVLSASSPTHPGSFIDLSSPATSGSDASIFANIVRVAYSAFDQDGTASSDADQEPQIYTVGLTNEEGQDLVDQFVHSLAICRRGRRRGRWLSAIGTLADADPLLADMNLATLVDGDSTDPNSDARKMFNPMSSGHKIVILTMTRLIELVEERSLVLLDEPETHLHPPLLSALTRAISNLLLDRNGVAIVGTHSPVILQEVPRSCVWVLRRSGNDVRASRLPEDSETFGESVSRLTSEVFGLDVNRTGYTKVLNDLLTAHGGSGVQVMERLASQLGSEGQFVLSSMAYHRDNGNV</sequence>
<dbReference type="GO" id="GO:0005524">
    <property type="term" value="F:ATP binding"/>
    <property type="evidence" value="ECO:0007669"/>
    <property type="project" value="InterPro"/>
</dbReference>
<comment type="caution">
    <text evidence="2">The sequence shown here is derived from an EMBL/GenBank/DDBJ whole genome shotgun (WGS) entry which is preliminary data.</text>
</comment>
<dbReference type="EMBL" id="RHFF01000010">
    <property type="protein sequence ID" value="TGD38392.1"/>
    <property type="molecule type" value="Genomic_DNA"/>
</dbReference>
<dbReference type="GO" id="GO:0016887">
    <property type="term" value="F:ATP hydrolysis activity"/>
    <property type="evidence" value="ECO:0007669"/>
    <property type="project" value="InterPro"/>
</dbReference>
<dbReference type="SUPFAM" id="SSF52540">
    <property type="entry name" value="P-loop containing nucleoside triphosphate hydrolases"/>
    <property type="match status" value="1"/>
</dbReference>
<reference evidence="2 3" key="1">
    <citation type="submission" date="2018-10" db="EMBL/GenBank/DDBJ databases">
        <title>Brevibacterium genomes from Austrain hard cheese rinds.</title>
        <authorList>
            <person name="Anast J.M."/>
            <person name="Dzieciol M."/>
            <person name="Schultz D.L."/>
            <person name="Mann E."/>
            <person name="Wagner M."/>
            <person name="Schmitz-Esser S."/>
        </authorList>
    </citation>
    <scope>NUCLEOTIDE SEQUENCE [LARGE SCALE GENOMIC DNA]</scope>
    <source>
        <strain evidence="2 3">L261</strain>
    </source>
</reference>
<dbReference type="SMART" id="SM00382">
    <property type="entry name" value="AAA"/>
    <property type="match status" value="1"/>
</dbReference>
<name>A0A4Z0KI16_BREAU</name>
<dbReference type="PANTHER" id="PTHR43581">
    <property type="entry name" value="ATP/GTP PHOSPHATASE"/>
    <property type="match status" value="1"/>
</dbReference>
<gene>
    <name evidence="2" type="ORF">EB834_11250</name>
</gene>
<dbReference type="InterPro" id="IPR003959">
    <property type="entry name" value="ATPase_AAA_core"/>
</dbReference>
<organism evidence="2 3">
    <name type="scientific">Brevibacterium aurantiacum</name>
    <dbReference type="NCBI Taxonomy" id="273384"/>
    <lineage>
        <taxon>Bacteria</taxon>
        <taxon>Bacillati</taxon>
        <taxon>Actinomycetota</taxon>
        <taxon>Actinomycetes</taxon>
        <taxon>Micrococcales</taxon>
        <taxon>Brevibacteriaceae</taxon>
        <taxon>Brevibacterium</taxon>
    </lineage>
</organism>
<proteinExistence type="predicted"/>
<dbReference type="Gene3D" id="3.40.50.300">
    <property type="entry name" value="P-loop containing nucleotide triphosphate hydrolases"/>
    <property type="match status" value="1"/>
</dbReference>
<evidence type="ECO:0000313" key="3">
    <source>
        <dbReference type="Proteomes" id="UP000297736"/>
    </source>
</evidence>
<feature type="domain" description="AAA+ ATPase" evidence="1">
    <location>
        <begin position="187"/>
        <end position="419"/>
    </location>
</feature>
<dbReference type="PANTHER" id="PTHR43581:SF2">
    <property type="entry name" value="EXCINUCLEASE ATPASE SUBUNIT"/>
    <property type="match status" value="1"/>
</dbReference>
<evidence type="ECO:0000313" key="2">
    <source>
        <dbReference type="EMBL" id="TGD38392.1"/>
    </source>
</evidence>
<dbReference type="RefSeq" id="WP_135447583.1">
    <property type="nucleotide sequence ID" value="NZ_RHFF01000010.1"/>
</dbReference>
<dbReference type="Proteomes" id="UP000297736">
    <property type="component" value="Unassembled WGS sequence"/>
</dbReference>
<evidence type="ECO:0000259" key="1">
    <source>
        <dbReference type="SMART" id="SM00382"/>
    </source>
</evidence>